<feature type="compositionally biased region" description="Low complexity" evidence="1">
    <location>
        <begin position="255"/>
        <end position="275"/>
    </location>
</feature>
<dbReference type="EMBL" id="JACGCM010000926">
    <property type="protein sequence ID" value="KAF6164415.1"/>
    <property type="molecule type" value="Genomic_DNA"/>
</dbReference>
<feature type="compositionally biased region" description="Low complexity" evidence="1">
    <location>
        <begin position="317"/>
        <end position="326"/>
    </location>
</feature>
<feature type="region of interest" description="Disordered" evidence="1">
    <location>
        <begin position="255"/>
        <end position="331"/>
    </location>
</feature>
<proteinExistence type="predicted"/>
<organism evidence="2 3">
    <name type="scientific">Kingdonia uniflora</name>
    <dbReference type="NCBI Taxonomy" id="39325"/>
    <lineage>
        <taxon>Eukaryota</taxon>
        <taxon>Viridiplantae</taxon>
        <taxon>Streptophyta</taxon>
        <taxon>Embryophyta</taxon>
        <taxon>Tracheophyta</taxon>
        <taxon>Spermatophyta</taxon>
        <taxon>Magnoliopsida</taxon>
        <taxon>Ranunculales</taxon>
        <taxon>Circaeasteraceae</taxon>
        <taxon>Kingdonia</taxon>
    </lineage>
</organism>
<name>A0A7J7NB87_9MAGN</name>
<dbReference type="OrthoDB" id="2020792at2759"/>
<dbReference type="AlphaFoldDB" id="A0A7J7NB87"/>
<comment type="caution">
    <text evidence="2">The sequence shown here is derived from an EMBL/GenBank/DDBJ whole genome shotgun (WGS) entry which is preliminary data.</text>
</comment>
<reference evidence="2 3" key="1">
    <citation type="journal article" date="2020" name="IScience">
        <title>Genome Sequencing of the Endangered Kingdonia uniflora (Circaeasteraceae, Ranunculales) Reveals Potential Mechanisms of Evolutionary Specialization.</title>
        <authorList>
            <person name="Sun Y."/>
            <person name="Deng T."/>
            <person name="Zhang A."/>
            <person name="Moore M.J."/>
            <person name="Landis J.B."/>
            <person name="Lin N."/>
            <person name="Zhang H."/>
            <person name="Zhang X."/>
            <person name="Huang J."/>
            <person name="Zhang X."/>
            <person name="Sun H."/>
            <person name="Wang H."/>
        </authorList>
    </citation>
    <scope>NUCLEOTIDE SEQUENCE [LARGE SCALE GENOMIC DNA]</scope>
    <source>
        <strain evidence="2">TB1705</strain>
        <tissue evidence="2">Leaf</tissue>
    </source>
</reference>
<feature type="compositionally biased region" description="Low complexity" evidence="1">
    <location>
        <begin position="295"/>
        <end position="309"/>
    </location>
</feature>
<evidence type="ECO:0000313" key="2">
    <source>
        <dbReference type="EMBL" id="KAF6164415.1"/>
    </source>
</evidence>
<evidence type="ECO:0000256" key="1">
    <source>
        <dbReference type="SAM" id="MobiDB-lite"/>
    </source>
</evidence>
<gene>
    <name evidence="2" type="ORF">GIB67_025241</name>
</gene>
<sequence>MSSSSFNSSIGDPPRVSSSSSDNLIFDCATVICVLHQTVADLVVHDATSSHGGSVMGRGLSGSSDRVFDPTEFPGEELFDVLLATFPGTFIAWFNPSSLRIHQVGWKQVRMSREGGSGIKKLSRMNEALLGVSSAARAKLDFKLVRVSWYQSDLVESDLVAMAEGPNATDPAQVLAQQVGGPSINPRPLNTRTRLDQLEDKMLALSGIIDQVTTLEERLDGFSDDQAHMGERLVTLEGVVEGNMATLLDQVAELSSKSSSQSQQRAGSSNNYNKGKNGGYQARSGGDQGHGQNRSGGASAGGASSSNSGREYHRPRNNGGASSSSRGNHECSVQEVTNSDCTGVSWNFGLHRNLNDWELDVVTSLLDKLISFRHYPGIRIGWSGLSVPKACFTAKTFYKGKVLWCFLRFAAMWSIWLKRNARKFEGKEKSRASVMVSIKTIIFWWSKARMDMSGTSFE</sequence>
<accession>A0A7J7NB87</accession>
<evidence type="ECO:0000313" key="3">
    <source>
        <dbReference type="Proteomes" id="UP000541444"/>
    </source>
</evidence>
<keyword evidence="3" id="KW-1185">Reference proteome</keyword>
<protein>
    <submittedName>
        <fullName evidence="2">Uncharacterized protein</fullName>
    </submittedName>
</protein>
<dbReference type="Proteomes" id="UP000541444">
    <property type="component" value="Unassembled WGS sequence"/>
</dbReference>